<proteinExistence type="inferred from homology"/>
<protein>
    <recommendedName>
        <fullName evidence="6">Probable membrane transporter protein</fullName>
    </recommendedName>
</protein>
<evidence type="ECO:0000256" key="1">
    <source>
        <dbReference type="ARBA" id="ARBA00004141"/>
    </source>
</evidence>
<dbReference type="PANTHER" id="PTHR43701:SF2">
    <property type="entry name" value="MEMBRANE TRANSPORTER PROTEIN YJNA-RELATED"/>
    <property type="match status" value="1"/>
</dbReference>
<reference evidence="7" key="2">
    <citation type="submission" date="2021-04" db="EMBL/GenBank/DDBJ databases">
        <authorList>
            <person name="Gilroy R."/>
        </authorList>
    </citation>
    <scope>NUCLEOTIDE SEQUENCE</scope>
    <source>
        <strain evidence="7">CHK33-5263</strain>
    </source>
</reference>
<dbReference type="Pfam" id="PF01925">
    <property type="entry name" value="TauE"/>
    <property type="match status" value="1"/>
</dbReference>
<name>A0A9D2DWH6_9FIRM</name>
<reference evidence="7" key="1">
    <citation type="journal article" date="2021" name="PeerJ">
        <title>Extensive microbial diversity within the chicken gut microbiome revealed by metagenomics and culture.</title>
        <authorList>
            <person name="Gilroy R."/>
            <person name="Ravi A."/>
            <person name="Getino M."/>
            <person name="Pursley I."/>
            <person name="Horton D.L."/>
            <person name="Alikhan N.F."/>
            <person name="Baker D."/>
            <person name="Gharbi K."/>
            <person name="Hall N."/>
            <person name="Watson M."/>
            <person name="Adriaenssens E.M."/>
            <person name="Foster-Nyarko E."/>
            <person name="Jarju S."/>
            <person name="Secka A."/>
            <person name="Antonio M."/>
            <person name="Oren A."/>
            <person name="Chaudhuri R.R."/>
            <person name="La Ragione R."/>
            <person name="Hildebrand F."/>
            <person name="Pallen M.J."/>
        </authorList>
    </citation>
    <scope>NUCLEOTIDE SEQUENCE</scope>
    <source>
        <strain evidence="7">CHK33-5263</strain>
    </source>
</reference>
<dbReference type="InterPro" id="IPR002781">
    <property type="entry name" value="TM_pro_TauE-like"/>
</dbReference>
<dbReference type="Proteomes" id="UP000824044">
    <property type="component" value="Unassembled WGS sequence"/>
</dbReference>
<dbReference type="EMBL" id="DXBS01000043">
    <property type="protein sequence ID" value="HIZ24259.1"/>
    <property type="molecule type" value="Genomic_DNA"/>
</dbReference>
<dbReference type="AlphaFoldDB" id="A0A9D2DWH6"/>
<evidence type="ECO:0000313" key="7">
    <source>
        <dbReference type="EMBL" id="HIZ24259.1"/>
    </source>
</evidence>
<dbReference type="GO" id="GO:0005886">
    <property type="term" value="C:plasma membrane"/>
    <property type="evidence" value="ECO:0007669"/>
    <property type="project" value="UniProtKB-SubCell"/>
</dbReference>
<feature type="transmembrane region" description="Helical" evidence="6">
    <location>
        <begin position="71"/>
        <end position="89"/>
    </location>
</feature>
<organism evidence="7 8">
    <name type="scientific">Candidatus Gallimonas intestinigallinarum</name>
    <dbReference type="NCBI Taxonomy" id="2838604"/>
    <lineage>
        <taxon>Bacteria</taxon>
        <taxon>Bacillati</taxon>
        <taxon>Bacillota</taxon>
        <taxon>Clostridia</taxon>
        <taxon>Candidatus Gallimonas</taxon>
    </lineage>
</organism>
<keyword evidence="5 6" id="KW-0472">Membrane</keyword>
<gene>
    <name evidence="7" type="ORF">H9812_02130</name>
</gene>
<feature type="transmembrane region" description="Helical" evidence="6">
    <location>
        <begin position="40"/>
        <end position="59"/>
    </location>
</feature>
<dbReference type="InterPro" id="IPR051598">
    <property type="entry name" value="TSUP/Inactive_protease-like"/>
</dbReference>
<evidence type="ECO:0000256" key="4">
    <source>
        <dbReference type="ARBA" id="ARBA00022989"/>
    </source>
</evidence>
<sequence>MAFLTLFLCGVAGGLLGGMGMGGGTALIPLLTLFGVPQAAAQGVNLLAFLPTAALALTVHAKNGLVKREGLLFFVLPALACSVPGALLATFLPSAALECAFGVFLLVLALVRLRDAFKKAPAPGKKR</sequence>
<evidence type="ECO:0000313" key="8">
    <source>
        <dbReference type="Proteomes" id="UP000824044"/>
    </source>
</evidence>
<feature type="transmembrane region" description="Helical" evidence="6">
    <location>
        <begin position="95"/>
        <end position="113"/>
    </location>
</feature>
<evidence type="ECO:0000256" key="2">
    <source>
        <dbReference type="ARBA" id="ARBA00009142"/>
    </source>
</evidence>
<keyword evidence="3 6" id="KW-0812">Transmembrane</keyword>
<comment type="similarity">
    <text evidence="2 6">Belongs to the 4-toluene sulfonate uptake permease (TSUP) (TC 2.A.102) family.</text>
</comment>
<evidence type="ECO:0000256" key="3">
    <source>
        <dbReference type="ARBA" id="ARBA00022692"/>
    </source>
</evidence>
<keyword evidence="6" id="KW-1003">Cell membrane</keyword>
<evidence type="ECO:0000256" key="6">
    <source>
        <dbReference type="RuleBase" id="RU363041"/>
    </source>
</evidence>
<evidence type="ECO:0000256" key="5">
    <source>
        <dbReference type="ARBA" id="ARBA00023136"/>
    </source>
</evidence>
<dbReference type="PANTHER" id="PTHR43701">
    <property type="entry name" value="MEMBRANE TRANSPORTER PROTEIN MJ0441-RELATED"/>
    <property type="match status" value="1"/>
</dbReference>
<comment type="caution">
    <text evidence="7">The sequence shown here is derived from an EMBL/GenBank/DDBJ whole genome shotgun (WGS) entry which is preliminary data.</text>
</comment>
<accession>A0A9D2DWH6</accession>
<keyword evidence="4 6" id="KW-1133">Transmembrane helix</keyword>
<comment type="subcellular location">
    <subcellularLocation>
        <location evidence="6">Cell membrane</location>
        <topology evidence="6">Multi-pass membrane protein</topology>
    </subcellularLocation>
    <subcellularLocation>
        <location evidence="1">Membrane</location>
        <topology evidence="1">Multi-pass membrane protein</topology>
    </subcellularLocation>
</comment>